<sequence length="103" mass="11715">MKAWSYLLLLLFMIISCSGNSSSQNLTWYNNATISNITEDPDKPNELVRVSIGISAQVFYLSKKSADYKDLLEKATQSFKKSKTYNIGIENKTNIIKEIKEVK</sequence>
<feature type="signal peptide" evidence="1">
    <location>
        <begin position="1"/>
        <end position="23"/>
    </location>
</feature>
<protein>
    <submittedName>
        <fullName evidence="2">Uncharacterized protein</fullName>
    </submittedName>
</protein>
<reference evidence="2 3" key="1">
    <citation type="submission" date="2016-10" db="EMBL/GenBank/DDBJ databases">
        <authorList>
            <person name="de Groot N.N."/>
        </authorList>
    </citation>
    <scope>NUCLEOTIDE SEQUENCE [LARGE SCALE GENOMIC DNA]</scope>
    <source>
        <strain evidence="2 3">DSM 23031</strain>
    </source>
</reference>
<evidence type="ECO:0000313" key="3">
    <source>
        <dbReference type="Proteomes" id="UP000198561"/>
    </source>
</evidence>
<evidence type="ECO:0000313" key="2">
    <source>
        <dbReference type="EMBL" id="SEH45092.1"/>
    </source>
</evidence>
<evidence type="ECO:0000256" key="1">
    <source>
        <dbReference type="SAM" id="SignalP"/>
    </source>
</evidence>
<dbReference type="OrthoDB" id="1270777at2"/>
<dbReference type="PROSITE" id="PS51257">
    <property type="entry name" value="PROKAR_LIPOPROTEIN"/>
    <property type="match status" value="1"/>
</dbReference>
<dbReference type="RefSeq" id="WP_089695704.1">
    <property type="nucleotide sequence ID" value="NZ_DALZIY010000002.1"/>
</dbReference>
<organism evidence="2 3">
    <name type="scientific">Chryseobacterium culicis</name>
    <dbReference type="NCBI Taxonomy" id="680127"/>
    <lineage>
        <taxon>Bacteria</taxon>
        <taxon>Pseudomonadati</taxon>
        <taxon>Bacteroidota</taxon>
        <taxon>Flavobacteriia</taxon>
        <taxon>Flavobacteriales</taxon>
        <taxon>Weeksellaceae</taxon>
        <taxon>Chryseobacterium group</taxon>
        <taxon>Chryseobacterium</taxon>
    </lineage>
</organism>
<proteinExistence type="predicted"/>
<feature type="chain" id="PRO_5011731493" evidence="1">
    <location>
        <begin position="24"/>
        <end position="103"/>
    </location>
</feature>
<dbReference type="AlphaFoldDB" id="A0A1H6IF75"/>
<dbReference type="EMBL" id="FNWQ01000007">
    <property type="protein sequence ID" value="SEH45092.1"/>
    <property type="molecule type" value="Genomic_DNA"/>
</dbReference>
<accession>A0A1H6IF75</accession>
<gene>
    <name evidence="2" type="ORF">SAMN05421593_4277</name>
</gene>
<name>A0A1H6IF75_CHRCI</name>
<keyword evidence="1" id="KW-0732">Signal</keyword>
<dbReference type="Proteomes" id="UP000198561">
    <property type="component" value="Unassembled WGS sequence"/>
</dbReference>